<dbReference type="OrthoDB" id="3027102at2759"/>
<dbReference type="PROSITE" id="PS51456">
    <property type="entry name" value="MYOSIN_MOTOR"/>
    <property type="match status" value="1"/>
</dbReference>
<dbReference type="InParanoid" id="A0A0C3E2S2"/>
<keyword evidence="1" id="KW-0009">Actin-binding</keyword>
<dbReference type="GO" id="GO:0003779">
    <property type="term" value="F:actin binding"/>
    <property type="evidence" value="ECO:0007669"/>
    <property type="project" value="UniProtKB-KW"/>
</dbReference>
<evidence type="ECO:0000259" key="2">
    <source>
        <dbReference type="PROSITE" id="PS51456"/>
    </source>
</evidence>
<keyword evidence="1" id="KW-0505">Motor protein</keyword>
<evidence type="ECO:0000256" key="1">
    <source>
        <dbReference type="PROSITE-ProRule" id="PRU00782"/>
    </source>
</evidence>
<keyword evidence="1" id="KW-0518">Myosin</keyword>
<organism evidence="3 4">
    <name type="scientific">Scleroderma citrinum Foug A</name>
    <dbReference type="NCBI Taxonomy" id="1036808"/>
    <lineage>
        <taxon>Eukaryota</taxon>
        <taxon>Fungi</taxon>
        <taxon>Dikarya</taxon>
        <taxon>Basidiomycota</taxon>
        <taxon>Agaricomycotina</taxon>
        <taxon>Agaricomycetes</taxon>
        <taxon>Agaricomycetidae</taxon>
        <taxon>Boletales</taxon>
        <taxon>Sclerodermatineae</taxon>
        <taxon>Sclerodermataceae</taxon>
        <taxon>Scleroderma</taxon>
    </lineage>
</organism>
<dbReference type="STRING" id="1036808.A0A0C3E2S2"/>
<feature type="domain" description="Myosin motor" evidence="2">
    <location>
        <begin position="1"/>
        <end position="56"/>
    </location>
</feature>
<comment type="similarity">
    <text evidence="1">Belongs to the TRAFAC class myosin-kinesin ATPase superfamily. Myosin family.</text>
</comment>
<proteinExistence type="inferred from homology"/>
<evidence type="ECO:0000313" key="4">
    <source>
        <dbReference type="Proteomes" id="UP000053989"/>
    </source>
</evidence>
<reference evidence="3 4" key="1">
    <citation type="submission" date="2014-04" db="EMBL/GenBank/DDBJ databases">
        <authorList>
            <consortium name="DOE Joint Genome Institute"/>
            <person name="Kuo A."/>
            <person name="Kohler A."/>
            <person name="Nagy L.G."/>
            <person name="Floudas D."/>
            <person name="Copeland A."/>
            <person name="Barry K.W."/>
            <person name="Cichocki N."/>
            <person name="Veneault-Fourrey C."/>
            <person name="LaButti K."/>
            <person name="Lindquist E.A."/>
            <person name="Lipzen A."/>
            <person name="Lundell T."/>
            <person name="Morin E."/>
            <person name="Murat C."/>
            <person name="Sun H."/>
            <person name="Tunlid A."/>
            <person name="Henrissat B."/>
            <person name="Grigoriev I.V."/>
            <person name="Hibbett D.S."/>
            <person name="Martin F."/>
            <person name="Nordberg H.P."/>
            <person name="Cantor M.N."/>
            <person name="Hua S.X."/>
        </authorList>
    </citation>
    <scope>NUCLEOTIDE SEQUENCE [LARGE SCALE GENOMIC DNA]</scope>
    <source>
        <strain evidence="3 4">Foug A</strain>
    </source>
</reference>
<evidence type="ECO:0000313" key="3">
    <source>
        <dbReference type="EMBL" id="KIM62799.1"/>
    </source>
</evidence>
<dbReference type="GO" id="GO:0003774">
    <property type="term" value="F:cytoskeletal motor activity"/>
    <property type="evidence" value="ECO:0007669"/>
    <property type="project" value="InterPro"/>
</dbReference>
<gene>
    <name evidence="3" type="ORF">SCLCIDRAFT_71079</name>
</gene>
<feature type="non-terminal residue" evidence="3">
    <location>
        <position position="56"/>
    </location>
</feature>
<dbReference type="InterPro" id="IPR001609">
    <property type="entry name" value="Myosin_head_motor_dom-like"/>
</dbReference>
<dbReference type="HOGENOM" id="CLU_3020096_0_0_1"/>
<dbReference type="EMBL" id="KN822040">
    <property type="protein sequence ID" value="KIM62799.1"/>
    <property type="molecule type" value="Genomic_DNA"/>
</dbReference>
<keyword evidence="4" id="KW-1185">Reference proteome</keyword>
<reference evidence="4" key="2">
    <citation type="submission" date="2015-01" db="EMBL/GenBank/DDBJ databases">
        <title>Evolutionary Origins and Diversification of the Mycorrhizal Mutualists.</title>
        <authorList>
            <consortium name="DOE Joint Genome Institute"/>
            <consortium name="Mycorrhizal Genomics Consortium"/>
            <person name="Kohler A."/>
            <person name="Kuo A."/>
            <person name="Nagy L.G."/>
            <person name="Floudas D."/>
            <person name="Copeland A."/>
            <person name="Barry K.W."/>
            <person name="Cichocki N."/>
            <person name="Veneault-Fourrey C."/>
            <person name="LaButti K."/>
            <person name="Lindquist E.A."/>
            <person name="Lipzen A."/>
            <person name="Lundell T."/>
            <person name="Morin E."/>
            <person name="Murat C."/>
            <person name="Riley R."/>
            <person name="Ohm R."/>
            <person name="Sun H."/>
            <person name="Tunlid A."/>
            <person name="Henrissat B."/>
            <person name="Grigoriev I.V."/>
            <person name="Hibbett D.S."/>
            <person name="Martin F."/>
        </authorList>
    </citation>
    <scope>NUCLEOTIDE SEQUENCE [LARGE SCALE GENOMIC DNA]</scope>
    <source>
        <strain evidence="4">Foug A</strain>
    </source>
</reference>
<dbReference type="GO" id="GO:0005524">
    <property type="term" value="F:ATP binding"/>
    <property type="evidence" value="ECO:0007669"/>
    <property type="project" value="InterPro"/>
</dbReference>
<dbReference type="Gene3D" id="1.20.58.530">
    <property type="match status" value="1"/>
</dbReference>
<dbReference type="Proteomes" id="UP000053989">
    <property type="component" value="Unassembled WGS sequence"/>
</dbReference>
<protein>
    <recommendedName>
        <fullName evidence="2">Myosin motor domain-containing protein</fullName>
    </recommendedName>
</protein>
<name>A0A0C3E2S2_9AGAM</name>
<feature type="non-terminal residue" evidence="3">
    <location>
        <position position="1"/>
    </location>
</feature>
<sequence length="56" mass="6453">KGIASLVPLIPYFDNSECIHLLQNRPTGLIHIMDDQACQSHKKMDHSMTEAFSKRW</sequence>
<dbReference type="GO" id="GO:0016459">
    <property type="term" value="C:myosin complex"/>
    <property type="evidence" value="ECO:0007669"/>
    <property type="project" value="UniProtKB-KW"/>
</dbReference>
<accession>A0A0C3E2S2</accession>
<comment type="caution">
    <text evidence="1">Lacks conserved residue(s) required for the propagation of feature annotation.</text>
</comment>
<dbReference type="AlphaFoldDB" id="A0A0C3E2S2"/>